<dbReference type="EMBL" id="CP001510">
    <property type="protein sequence ID" value="ACS42816.1"/>
    <property type="molecule type" value="Genomic_DNA"/>
</dbReference>
<evidence type="ECO:0000313" key="1">
    <source>
        <dbReference type="EMBL" id="ACS42816.1"/>
    </source>
</evidence>
<reference evidence="1 2" key="1">
    <citation type="journal article" date="2009" name="PLoS ONE">
        <title>Methylobacterium genome sequences: a reference blueprint to investigate microbial metabolism of C1 compounds from natural and industrial sources.</title>
        <authorList>
            <person name="Vuilleumier S."/>
            <person name="Chistoserdova L."/>
            <person name="Lee M.-C."/>
            <person name="Bringel F."/>
            <person name="Lajus A."/>
            <person name="Zhou Y."/>
            <person name="Gourion B."/>
            <person name="Barbe V."/>
            <person name="Chang J."/>
            <person name="Cruveiller S."/>
            <person name="Dossat C."/>
            <person name="Gillett W."/>
            <person name="Gruffaz C."/>
            <person name="Haugen E."/>
            <person name="Hourcade E."/>
            <person name="Levy R."/>
            <person name="Mangenot S."/>
            <person name="Muller E."/>
            <person name="Nadalig T."/>
            <person name="Pagni M."/>
            <person name="Penny C."/>
            <person name="Peyraud R."/>
            <person name="Robinson D.G."/>
            <person name="Roche D."/>
            <person name="Rouy Z."/>
            <person name="Saenampechek C."/>
            <person name="Salvignol G."/>
            <person name="Vallenet D."/>
            <person name="Wu Z."/>
            <person name="Marx C.J."/>
            <person name="Vorholt J.A."/>
            <person name="Olson M.V."/>
            <person name="Kaul R."/>
            <person name="Weissenbach J."/>
            <person name="Medigue C."/>
            <person name="Lidstrom M.E."/>
        </authorList>
    </citation>
    <scope>NUCLEOTIDE SEQUENCE [LARGE SCALE GENOMIC DNA]</scope>
    <source>
        <strain evidence="2">ATCC 14718 / DSM 1338 / JCM 2805 / NCIMB 9133 / AM1</strain>
    </source>
</reference>
<dbReference type="KEGG" id="mea:Mex_1p5214"/>
<sequence length="68" mass="7552">MGLNRRRPPPRAQASAPLDELPELTFWKLPLRAALFAPRSRPAASSNGPAWSLAFGLSRRAVPRYLVK</sequence>
<name>C5AV30_METEA</name>
<evidence type="ECO:0000313" key="2">
    <source>
        <dbReference type="Proteomes" id="UP000009081"/>
    </source>
</evidence>
<dbReference type="AlphaFoldDB" id="C5AV30"/>
<dbReference type="Proteomes" id="UP000009081">
    <property type="component" value="Chromosome"/>
</dbReference>
<accession>C5AV30</accession>
<proteinExistence type="predicted"/>
<organism evidence="1 2">
    <name type="scientific">Methylorubrum extorquens (strain ATCC 14718 / DSM 1338 / JCM 2805 / NCIMB 9133 / AM1)</name>
    <name type="common">Methylobacterium extorquens</name>
    <dbReference type="NCBI Taxonomy" id="272630"/>
    <lineage>
        <taxon>Bacteria</taxon>
        <taxon>Pseudomonadati</taxon>
        <taxon>Pseudomonadota</taxon>
        <taxon>Alphaproteobacteria</taxon>
        <taxon>Hyphomicrobiales</taxon>
        <taxon>Methylobacteriaceae</taxon>
        <taxon>Methylorubrum</taxon>
    </lineage>
</organism>
<dbReference type="STRING" id="272630.MexAM1_META1p5214"/>
<keyword evidence="2" id="KW-1185">Reference proteome</keyword>
<dbReference type="HOGENOM" id="CLU_2789112_0_0_5"/>
<gene>
    <name evidence="1" type="ordered locus">MexAM1_META1p5214</name>
</gene>
<protein>
    <submittedName>
        <fullName evidence="1">Uncharacterized protein</fullName>
    </submittedName>
</protein>